<feature type="transmembrane region" description="Helical" evidence="1">
    <location>
        <begin position="12"/>
        <end position="33"/>
    </location>
</feature>
<protein>
    <recommendedName>
        <fullName evidence="4">Beta-carotene 15,15'-monooxygenase</fullName>
    </recommendedName>
</protein>
<feature type="transmembrane region" description="Helical" evidence="1">
    <location>
        <begin position="308"/>
        <end position="326"/>
    </location>
</feature>
<feature type="transmembrane region" description="Helical" evidence="1">
    <location>
        <begin position="53"/>
        <end position="76"/>
    </location>
</feature>
<evidence type="ECO:0000313" key="2">
    <source>
        <dbReference type="EMBL" id="MBO9200761.1"/>
    </source>
</evidence>
<comment type="caution">
    <text evidence="2">The sequence shown here is derived from an EMBL/GenBank/DDBJ whole genome shotgun (WGS) entry which is preliminary data.</text>
</comment>
<feature type="transmembrane region" description="Helical" evidence="1">
    <location>
        <begin position="257"/>
        <end position="274"/>
    </location>
</feature>
<reference evidence="2 3" key="1">
    <citation type="submission" date="2021-03" db="EMBL/GenBank/DDBJ databases">
        <title>Assistant Professor.</title>
        <authorList>
            <person name="Huq M.A."/>
        </authorList>
    </citation>
    <scope>NUCLEOTIDE SEQUENCE [LARGE SCALE GENOMIC DNA]</scope>
    <source>
        <strain evidence="2 3">MAH-29</strain>
    </source>
</reference>
<feature type="transmembrane region" description="Helical" evidence="1">
    <location>
        <begin position="145"/>
        <end position="169"/>
    </location>
</feature>
<gene>
    <name evidence="2" type="ORF">J7I42_10835</name>
</gene>
<proteinExistence type="predicted"/>
<sequence length="331" mass="38258">MTGIFKQKTSSNILLLLVYGLILKFNCFLHPAGPIQQPEDHFLYNWLIEWLKPLHIPAVLYVLITFLMLYGQALLFNRICNDQKLLPRPNYLPAMAHMLTTSLFVEWNYFSAPLLANTFLIWIFYRMTTLPTIQRPAPAILGIGIQIGIVTLLYKPAVVFVLLILLALFIMRPFRLREWAINVLGITIPYYFLALVLYLGNKWDWNKIKPVFAIGLPAIPSNIYTTISITLLIVPFIIGGYYVQANLNKMYIHVRKSWSLMLLYLIMAMLIIMADGGNNYISWMLCSVPITAFHAAAYYYIPSRRLPMFIQWVLFGYAIYLNYWLAPGLVN</sequence>
<feature type="transmembrane region" description="Helical" evidence="1">
    <location>
        <begin position="107"/>
        <end position="125"/>
    </location>
</feature>
<dbReference type="Proteomes" id="UP000677244">
    <property type="component" value="Unassembled WGS sequence"/>
</dbReference>
<evidence type="ECO:0000313" key="3">
    <source>
        <dbReference type="Proteomes" id="UP000677244"/>
    </source>
</evidence>
<keyword evidence="1" id="KW-0812">Transmembrane</keyword>
<dbReference type="RefSeq" id="WP_209138799.1">
    <property type="nucleotide sequence ID" value="NZ_JAGHKO010000001.1"/>
</dbReference>
<accession>A0ABS3YS68</accession>
<evidence type="ECO:0000256" key="1">
    <source>
        <dbReference type="SAM" id="Phobius"/>
    </source>
</evidence>
<keyword evidence="3" id="KW-1185">Reference proteome</keyword>
<evidence type="ECO:0008006" key="4">
    <source>
        <dbReference type="Google" id="ProtNLM"/>
    </source>
</evidence>
<feature type="transmembrane region" description="Helical" evidence="1">
    <location>
        <begin position="221"/>
        <end position="245"/>
    </location>
</feature>
<keyword evidence="1" id="KW-1133">Transmembrane helix</keyword>
<dbReference type="EMBL" id="JAGHKO010000001">
    <property type="protein sequence ID" value="MBO9200761.1"/>
    <property type="molecule type" value="Genomic_DNA"/>
</dbReference>
<feature type="transmembrane region" description="Helical" evidence="1">
    <location>
        <begin position="181"/>
        <end position="201"/>
    </location>
</feature>
<name>A0ABS3YS68_9BACT</name>
<keyword evidence="1" id="KW-0472">Membrane</keyword>
<feature type="transmembrane region" description="Helical" evidence="1">
    <location>
        <begin position="280"/>
        <end position="301"/>
    </location>
</feature>
<organism evidence="2 3">
    <name type="scientific">Niastella soli</name>
    <dbReference type="NCBI Taxonomy" id="2821487"/>
    <lineage>
        <taxon>Bacteria</taxon>
        <taxon>Pseudomonadati</taxon>
        <taxon>Bacteroidota</taxon>
        <taxon>Chitinophagia</taxon>
        <taxon>Chitinophagales</taxon>
        <taxon>Chitinophagaceae</taxon>
        <taxon>Niastella</taxon>
    </lineage>
</organism>